<dbReference type="EMBL" id="BPLR01010703">
    <property type="protein sequence ID" value="GIY41292.1"/>
    <property type="molecule type" value="Genomic_DNA"/>
</dbReference>
<comment type="caution">
    <text evidence="1">The sequence shown here is derived from an EMBL/GenBank/DDBJ whole genome shotgun (WGS) entry which is preliminary data.</text>
</comment>
<gene>
    <name evidence="1" type="ORF">CEXT_201931</name>
</gene>
<evidence type="ECO:0000313" key="2">
    <source>
        <dbReference type="Proteomes" id="UP001054945"/>
    </source>
</evidence>
<accession>A0AAV4T990</accession>
<dbReference type="AlphaFoldDB" id="A0AAV4T990"/>
<evidence type="ECO:0000313" key="1">
    <source>
        <dbReference type="EMBL" id="GIY41292.1"/>
    </source>
</evidence>
<protein>
    <submittedName>
        <fullName evidence="1">Uncharacterized protein</fullName>
    </submittedName>
</protein>
<dbReference type="Proteomes" id="UP001054945">
    <property type="component" value="Unassembled WGS sequence"/>
</dbReference>
<keyword evidence="2" id="KW-1185">Reference proteome</keyword>
<reference evidence="1 2" key="1">
    <citation type="submission" date="2021-06" db="EMBL/GenBank/DDBJ databases">
        <title>Caerostris extrusa draft genome.</title>
        <authorList>
            <person name="Kono N."/>
            <person name="Arakawa K."/>
        </authorList>
    </citation>
    <scope>NUCLEOTIDE SEQUENCE [LARGE SCALE GENOMIC DNA]</scope>
</reference>
<sequence length="87" mass="9245">MAQTTSQTRTITLCIIRESNPIPEPIRGFPLTLSKECVPAQLGEVMSPPVLISSFITDSDSLSISVLASLMSAKDREGPNVLSLGVS</sequence>
<organism evidence="1 2">
    <name type="scientific">Caerostris extrusa</name>
    <name type="common">Bark spider</name>
    <name type="synonym">Caerostris bankana</name>
    <dbReference type="NCBI Taxonomy" id="172846"/>
    <lineage>
        <taxon>Eukaryota</taxon>
        <taxon>Metazoa</taxon>
        <taxon>Ecdysozoa</taxon>
        <taxon>Arthropoda</taxon>
        <taxon>Chelicerata</taxon>
        <taxon>Arachnida</taxon>
        <taxon>Araneae</taxon>
        <taxon>Araneomorphae</taxon>
        <taxon>Entelegynae</taxon>
        <taxon>Araneoidea</taxon>
        <taxon>Araneidae</taxon>
        <taxon>Caerostris</taxon>
    </lineage>
</organism>
<name>A0AAV4T990_CAEEX</name>
<proteinExistence type="predicted"/>